<dbReference type="Proteomes" id="UP001526147">
    <property type="component" value="Unassembled WGS sequence"/>
</dbReference>
<dbReference type="PRINTS" id="PR00032">
    <property type="entry name" value="HTHARAC"/>
</dbReference>
<dbReference type="InterPro" id="IPR051552">
    <property type="entry name" value="HptR"/>
</dbReference>
<evidence type="ECO:0000256" key="7">
    <source>
        <dbReference type="ARBA" id="ARBA00023163"/>
    </source>
</evidence>
<evidence type="ECO:0000256" key="3">
    <source>
        <dbReference type="ARBA" id="ARBA00022553"/>
    </source>
</evidence>
<feature type="domain" description="Response regulatory" evidence="10">
    <location>
        <begin position="3"/>
        <end position="120"/>
    </location>
</feature>
<keyword evidence="3 8" id="KW-0597">Phosphoprotein</keyword>
<dbReference type="PROSITE" id="PS00041">
    <property type="entry name" value="HTH_ARAC_FAMILY_1"/>
    <property type="match status" value="1"/>
</dbReference>
<organism evidence="11 12">
    <name type="scientific">Metabacillus halosaccharovorans</name>
    <dbReference type="NCBI Taxonomy" id="930124"/>
    <lineage>
        <taxon>Bacteria</taxon>
        <taxon>Bacillati</taxon>
        <taxon>Bacillota</taxon>
        <taxon>Bacilli</taxon>
        <taxon>Bacillales</taxon>
        <taxon>Bacillaceae</taxon>
        <taxon>Metabacillus</taxon>
    </lineage>
</organism>
<evidence type="ECO:0000313" key="12">
    <source>
        <dbReference type="Proteomes" id="UP001526147"/>
    </source>
</evidence>
<gene>
    <name evidence="11" type="ORF">OIH86_24090</name>
</gene>
<accession>A0ABT3DNV4</accession>
<dbReference type="Pfam" id="PF00072">
    <property type="entry name" value="Response_reg"/>
    <property type="match status" value="1"/>
</dbReference>
<evidence type="ECO:0000259" key="10">
    <source>
        <dbReference type="PROSITE" id="PS50110"/>
    </source>
</evidence>
<protein>
    <submittedName>
        <fullName evidence="11">Response regulator transcription factor</fullName>
    </submittedName>
</protein>
<keyword evidence="7" id="KW-0804">Transcription</keyword>
<evidence type="ECO:0000256" key="8">
    <source>
        <dbReference type="PROSITE-ProRule" id="PRU00169"/>
    </source>
</evidence>
<dbReference type="Gene3D" id="1.10.10.60">
    <property type="entry name" value="Homeodomain-like"/>
    <property type="match status" value="2"/>
</dbReference>
<dbReference type="InterPro" id="IPR009057">
    <property type="entry name" value="Homeodomain-like_sf"/>
</dbReference>
<evidence type="ECO:0000256" key="6">
    <source>
        <dbReference type="ARBA" id="ARBA00023125"/>
    </source>
</evidence>
<dbReference type="InterPro" id="IPR018062">
    <property type="entry name" value="HTH_AraC-typ_CS"/>
</dbReference>
<keyword evidence="12" id="KW-1185">Reference proteome</keyword>
<evidence type="ECO:0000256" key="1">
    <source>
        <dbReference type="ARBA" id="ARBA00004496"/>
    </source>
</evidence>
<comment type="subcellular location">
    <subcellularLocation>
        <location evidence="1">Cytoplasm</location>
    </subcellularLocation>
</comment>
<dbReference type="SUPFAM" id="SSF52172">
    <property type="entry name" value="CheY-like"/>
    <property type="match status" value="1"/>
</dbReference>
<feature type="modified residue" description="4-aspartylphosphate" evidence="8">
    <location>
        <position position="55"/>
    </location>
</feature>
<dbReference type="SMART" id="SM00342">
    <property type="entry name" value="HTH_ARAC"/>
    <property type="match status" value="1"/>
</dbReference>
<keyword evidence="6" id="KW-0238">DNA-binding</keyword>
<evidence type="ECO:0000256" key="5">
    <source>
        <dbReference type="ARBA" id="ARBA00023015"/>
    </source>
</evidence>
<comment type="caution">
    <text evidence="11">The sequence shown here is derived from an EMBL/GenBank/DDBJ whole genome shotgun (WGS) entry which is preliminary data.</text>
</comment>
<dbReference type="SMART" id="SM00448">
    <property type="entry name" value="REC"/>
    <property type="match status" value="1"/>
</dbReference>
<dbReference type="PROSITE" id="PS01124">
    <property type="entry name" value="HTH_ARAC_FAMILY_2"/>
    <property type="match status" value="1"/>
</dbReference>
<evidence type="ECO:0000313" key="11">
    <source>
        <dbReference type="EMBL" id="MCV9888740.1"/>
    </source>
</evidence>
<evidence type="ECO:0000256" key="4">
    <source>
        <dbReference type="ARBA" id="ARBA00023012"/>
    </source>
</evidence>
<dbReference type="PANTHER" id="PTHR42713:SF3">
    <property type="entry name" value="TRANSCRIPTIONAL REGULATORY PROTEIN HPTR"/>
    <property type="match status" value="1"/>
</dbReference>
<dbReference type="EMBL" id="JAOYEY010000051">
    <property type="protein sequence ID" value="MCV9888740.1"/>
    <property type="molecule type" value="Genomic_DNA"/>
</dbReference>
<feature type="domain" description="HTH araC/xylS-type" evidence="9">
    <location>
        <begin position="409"/>
        <end position="506"/>
    </location>
</feature>
<dbReference type="CDD" id="cd17536">
    <property type="entry name" value="REC_YesN-like"/>
    <property type="match status" value="1"/>
</dbReference>
<dbReference type="PANTHER" id="PTHR42713">
    <property type="entry name" value="HISTIDINE KINASE-RELATED"/>
    <property type="match status" value="1"/>
</dbReference>
<dbReference type="SUPFAM" id="SSF46689">
    <property type="entry name" value="Homeodomain-like"/>
    <property type="match status" value="2"/>
</dbReference>
<evidence type="ECO:0000256" key="2">
    <source>
        <dbReference type="ARBA" id="ARBA00022490"/>
    </source>
</evidence>
<sequence length="510" mass="59152">MLKVMIVDDEPSTREGLEMFIPWEDLGFEIVGTAEDGFDAIEKYKELKPNLMIVDMKMPEMSGIELIQKIREVDSSIQFIVLSGFAEFEYARNAMKYNVKDYLVKPVDEDELIPILTELAQGFKKEEEFSRVKKKMDEENKERVIQAAVTGECLDELKELFDHLKWNRFRILLIEVKKNEYSLGDIKKQLKQVYELDKKGLIFTTGSYIGILLNADQEVNNNIAHIYKAIHQNIQAKFVASISQTFKEIEDLSTQFNIASDLIKDQFFYDEGIILHSDSKPVITVEEGVSKDKISSFQLSEVVAQLVFALEIGDKKVIERICMNAGKYMIFNELSEQTIKEKYIEIVTSLLKKLMYENKNIHETVSNILSRVYEIETQSKLTELLTYVTTLLEEMLDSIDSSDSDILVKKMIKLIEKNYYKNIKLETLAKVLNYNRFYLGKLFKDYTGEYFNTYLDKIRIENGKKLLLQGLKVYEVAEQVGFSNVDYFHSKFKKYVGESPSSYKKNHGLS</sequence>
<keyword evidence="4" id="KW-0902">Two-component regulatory system</keyword>
<dbReference type="InterPro" id="IPR020449">
    <property type="entry name" value="Tscrpt_reg_AraC-type_HTH"/>
</dbReference>
<dbReference type="InterPro" id="IPR018060">
    <property type="entry name" value="HTH_AraC"/>
</dbReference>
<keyword evidence="5" id="KW-0805">Transcription regulation</keyword>
<dbReference type="Gene3D" id="3.40.50.2300">
    <property type="match status" value="1"/>
</dbReference>
<keyword evidence="2" id="KW-0963">Cytoplasm</keyword>
<dbReference type="Pfam" id="PF12833">
    <property type="entry name" value="HTH_18"/>
    <property type="match status" value="1"/>
</dbReference>
<dbReference type="InterPro" id="IPR011006">
    <property type="entry name" value="CheY-like_superfamily"/>
</dbReference>
<name>A0ABT3DNV4_9BACI</name>
<dbReference type="PROSITE" id="PS50110">
    <property type="entry name" value="RESPONSE_REGULATORY"/>
    <property type="match status" value="1"/>
</dbReference>
<dbReference type="RefSeq" id="WP_264144776.1">
    <property type="nucleotide sequence ID" value="NZ_JAOYEY010000051.1"/>
</dbReference>
<reference evidence="11 12" key="1">
    <citation type="submission" date="2022-10" db="EMBL/GenBank/DDBJ databases">
        <title>Draft genome assembly of moderately radiation resistant bacterium Metabacillus halosaccharovorans.</title>
        <authorList>
            <person name="Pal S."/>
            <person name="Gopinathan A."/>
        </authorList>
    </citation>
    <scope>NUCLEOTIDE SEQUENCE [LARGE SCALE GENOMIC DNA]</scope>
    <source>
        <strain evidence="11 12">VITHBRA001</strain>
    </source>
</reference>
<dbReference type="InterPro" id="IPR001789">
    <property type="entry name" value="Sig_transdc_resp-reg_receiver"/>
</dbReference>
<evidence type="ECO:0000259" key="9">
    <source>
        <dbReference type="PROSITE" id="PS01124"/>
    </source>
</evidence>
<proteinExistence type="predicted"/>